<keyword evidence="2" id="KW-1003">Cell membrane</keyword>
<evidence type="ECO:0000313" key="7">
    <source>
        <dbReference type="EMBL" id="MBD8023743.1"/>
    </source>
</evidence>
<dbReference type="PANTHER" id="PTHR30250">
    <property type="entry name" value="PST FAMILY PREDICTED COLANIC ACID TRANSPORTER"/>
    <property type="match status" value="1"/>
</dbReference>
<gene>
    <name evidence="7" type="ORF">H9622_09080</name>
</gene>
<evidence type="ECO:0000256" key="2">
    <source>
        <dbReference type="ARBA" id="ARBA00022475"/>
    </source>
</evidence>
<dbReference type="Pfam" id="PF13440">
    <property type="entry name" value="Polysacc_synt_3"/>
    <property type="match status" value="1"/>
</dbReference>
<name>A0ABR8X3G0_9MICO</name>
<dbReference type="Proteomes" id="UP000602532">
    <property type="component" value="Unassembled WGS sequence"/>
</dbReference>
<evidence type="ECO:0000256" key="6">
    <source>
        <dbReference type="SAM" id="Phobius"/>
    </source>
</evidence>
<reference evidence="7 8" key="1">
    <citation type="submission" date="2020-08" db="EMBL/GenBank/DDBJ databases">
        <title>A Genomic Blueprint of the Chicken Gut Microbiome.</title>
        <authorList>
            <person name="Gilroy R."/>
            <person name="Ravi A."/>
            <person name="Getino M."/>
            <person name="Pursley I."/>
            <person name="Horton D.L."/>
            <person name="Alikhan N.-F."/>
            <person name="Baker D."/>
            <person name="Gharbi K."/>
            <person name="Hall N."/>
            <person name="Watson M."/>
            <person name="Adriaenssens E.M."/>
            <person name="Foster-Nyarko E."/>
            <person name="Jarju S."/>
            <person name="Secka A."/>
            <person name="Antonio M."/>
            <person name="Oren A."/>
            <person name="Chaudhuri R."/>
            <person name="La Ragione R.M."/>
            <person name="Hildebrand F."/>
            <person name="Pallen M.J."/>
        </authorList>
    </citation>
    <scope>NUCLEOTIDE SEQUENCE [LARGE SCALE GENOMIC DNA]</scope>
    <source>
        <strain evidence="7 8">Sa1CUA4</strain>
    </source>
</reference>
<evidence type="ECO:0000256" key="5">
    <source>
        <dbReference type="ARBA" id="ARBA00023136"/>
    </source>
</evidence>
<feature type="transmembrane region" description="Helical" evidence="6">
    <location>
        <begin position="281"/>
        <end position="305"/>
    </location>
</feature>
<comment type="subcellular location">
    <subcellularLocation>
        <location evidence="1">Cell membrane</location>
        <topology evidence="1">Multi-pass membrane protein</topology>
    </subcellularLocation>
</comment>
<protein>
    <submittedName>
        <fullName evidence="7">Oligosaccharide flippase family protein</fullName>
    </submittedName>
</protein>
<keyword evidence="8" id="KW-1185">Reference proteome</keyword>
<organism evidence="7 8">
    <name type="scientific">Microbacterium gallinarum</name>
    <dbReference type="NCBI Taxonomy" id="2762209"/>
    <lineage>
        <taxon>Bacteria</taxon>
        <taxon>Bacillati</taxon>
        <taxon>Actinomycetota</taxon>
        <taxon>Actinomycetes</taxon>
        <taxon>Micrococcales</taxon>
        <taxon>Microbacteriaceae</taxon>
        <taxon>Microbacterium</taxon>
    </lineage>
</organism>
<evidence type="ECO:0000256" key="4">
    <source>
        <dbReference type="ARBA" id="ARBA00022989"/>
    </source>
</evidence>
<keyword evidence="3 6" id="KW-0812">Transmembrane</keyword>
<feature type="transmembrane region" description="Helical" evidence="6">
    <location>
        <begin position="402"/>
        <end position="428"/>
    </location>
</feature>
<dbReference type="EMBL" id="JACSPM010000002">
    <property type="protein sequence ID" value="MBD8023743.1"/>
    <property type="molecule type" value="Genomic_DNA"/>
</dbReference>
<dbReference type="InterPro" id="IPR050833">
    <property type="entry name" value="Poly_Biosynth_Transport"/>
</dbReference>
<feature type="transmembrane region" description="Helical" evidence="6">
    <location>
        <begin position="28"/>
        <end position="53"/>
    </location>
</feature>
<comment type="caution">
    <text evidence="7">The sequence shown here is derived from an EMBL/GenBank/DDBJ whole genome shotgun (WGS) entry which is preliminary data.</text>
</comment>
<sequence>MGQIASLVISTVAFAVLARLLGPDPFAAFAVIVFVFSLLALLLDLSPQGYLLVSGVDRQTRRSAWAVAGITAALCAGVVFVLLLGISGLLDASSSPVAISTTMAAAVLCQFCAQVPRASLLVAGYYARIAAIDVSSMAVSVLAAIAAAAATQSVIVLCLQLLIVALCRCCLYLVSDGLSRRMHAKDFNARDRRLSGVGDAIRYGLRVMPINVASYAGRSLDSGILPFLIPASAAAAYARTYQLVVVPVTQLQLSVGGAIVARLAGAEGHSRRELGRRIWRALLLMAGLSGILIGLFSQLISIVMFGPAWPMVNVFIAAMSCALPSVATTTFFAWQLQIVASAAKSLAQLAAVCVGPLAVILCAILSTQAAVVALVLTGLATPAILLATHGGDVSGGRRSRMLLQVAGAWILPCLIFCVVSTLSGFWTYNNW</sequence>
<feature type="transmembrane region" description="Helical" evidence="6">
    <location>
        <begin position="372"/>
        <end position="390"/>
    </location>
</feature>
<feature type="transmembrane region" description="Helical" evidence="6">
    <location>
        <begin position="96"/>
        <end position="113"/>
    </location>
</feature>
<dbReference type="RefSeq" id="WP_191766055.1">
    <property type="nucleotide sequence ID" value="NZ_JACSPM010000002.1"/>
</dbReference>
<accession>A0ABR8X3G0</accession>
<evidence type="ECO:0000256" key="3">
    <source>
        <dbReference type="ARBA" id="ARBA00022692"/>
    </source>
</evidence>
<keyword evidence="4 6" id="KW-1133">Transmembrane helix</keyword>
<proteinExistence type="predicted"/>
<feature type="transmembrane region" description="Helical" evidence="6">
    <location>
        <begin position="65"/>
        <end position="90"/>
    </location>
</feature>
<feature type="transmembrane region" description="Helical" evidence="6">
    <location>
        <begin position="311"/>
        <end position="334"/>
    </location>
</feature>
<evidence type="ECO:0000313" key="8">
    <source>
        <dbReference type="Proteomes" id="UP000602532"/>
    </source>
</evidence>
<feature type="transmembrane region" description="Helical" evidence="6">
    <location>
        <begin position="125"/>
        <end position="148"/>
    </location>
</feature>
<dbReference type="PANTHER" id="PTHR30250:SF11">
    <property type="entry name" value="O-ANTIGEN TRANSPORTER-RELATED"/>
    <property type="match status" value="1"/>
</dbReference>
<evidence type="ECO:0000256" key="1">
    <source>
        <dbReference type="ARBA" id="ARBA00004651"/>
    </source>
</evidence>
<feature type="transmembrane region" description="Helical" evidence="6">
    <location>
        <begin position="154"/>
        <end position="174"/>
    </location>
</feature>
<keyword evidence="5 6" id="KW-0472">Membrane</keyword>
<feature type="transmembrane region" description="Helical" evidence="6">
    <location>
        <begin position="346"/>
        <end position="366"/>
    </location>
</feature>